<sequence>MAGPAYGYPADYADDEIDLRELFGVLWAGKWLIIGITAIAAVIAVLFALWQPNIYRAEALLAPAESSGGGLSSMMERYGGLASLAGVSLPGGGETSKTDMGLKIMQSRVFLADFIDRRDLLAPLMAAESWNQSSGELKLDPALFDVESDEWVREVDPPKQAAPSDQEAYRAFQEILTVSEDTKSGFITVAIDHLSPIVAQQWVTWLVEDINATLRTQDVEEAEQSIAYLREQVRATSLAELQSMFFQLIQSQTETVMMANVRPEYAFKTIDPAVVPEQKAKPQRALICVIGTLLGGMLAVLIVLLRHYWRTEDKPATEEGA</sequence>
<comment type="caution">
    <text evidence="9">The sequence shown here is derived from an EMBL/GenBank/DDBJ whole genome shotgun (WGS) entry which is preliminary data.</text>
</comment>
<keyword evidence="5 6" id="KW-0472">Membrane</keyword>
<organism evidence="9 10">
    <name type="scientific">Kineobactrum sediminis</name>
    <dbReference type="NCBI Taxonomy" id="1905677"/>
    <lineage>
        <taxon>Bacteria</taxon>
        <taxon>Pseudomonadati</taxon>
        <taxon>Pseudomonadota</taxon>
        <taxon>Gammaproteobacteria</taxon>
        <taxon>Cellvibrionales</taxon>
        <taxon>Halieaceae</taxon>
        <taxon>Kineobactrum</taxon>
    </lineage>
</organism>
<evidence type="ECO:0000256" key="3">
    <source>
        <dbReference type="ARBA" id="ARBA00022692"/>
    </source>
</evidence>
<comment type="subcellular location">
    <subcellularLocation>
        <location evidence="1">Cell membrane</location>
        <topology evidence="1">Multi-pass membrane protein</topology>
    </subcellularLocation>
</comment>
<evidence type="ECO:0000256" key="2">
    <source>
        <dbReference type="ARBA" id="ARBA00022475"/>
    </source>
</evidence>
<dbReference type="EMBL" id="PKLZ01000013">
    <property type="protein sequence ID" value="PLW81495.1"/>
    <property type="molecule type" value="Genomic_DNA"/>
</dbReference>
<evidence type="ECO:0000256" key="5">
    <source>
        <dbReference type="ARBA" id="ARBA00023136"/>
    </source>
</evidence>
<keyword evidence="10" id="KW-1185">Reference proteome</keyword>
<dbReference type="OrthoDB" id="9775724at2"/>
<dbReference type="InterPro" id="IPR050445">
    <property type="entry name" value="Bact_polysacc_biosynth/exp"/>
</dbReference>
<dbReference type="Pfam" id="PF02706">
    <property type="entry name" value="Wzz"/>
    <property type="match status" value="1"/>
</dbReference>
<keyword evidence="2" id="KW-1003">Cell membrane</keyword>
<dbReference type="InterPro" id="IPR032807">
    <property type="entry name" value="GNVR"/>
</dbReference>
<reference evidence="10" key="1">
    <citation type="submission" date="2017-11" db="EMBL/GenBank/DDBJ databases">
        <title>The draft genome sequence of Chromatocurvus sp. F02.</title>
        <authorList>
            <person name="Du Z.-J."/>
            <person name="Chang Y.-Q."/>
        </authorList>
    </citation>
    <scope>NUCLEOTIDE SEQUENCE [LARGE SCALE GENOMIC DNA]</scope>
    <source>
        <strain evidence="10">F02</strain>
    </source>
</reference>
<keyword evidence="3 6" id="KW-0812">Transmembrane</keyword>
<feature type="transmembrane region" description="Helical" evidence="6">
    <location>
        <begin position="31"/>
        <end position="50"/>
    </location>
</feature>
<proteinExistence type="predicted"/>
<dbReference type="InterPro" id="IPR003856">
    <property type="entry name" value="LPS_length_determ_N"/>
</dbReference>
<feature type="domain" description="Polysaccharide chain length determinant N-terminal" evidence="7">
    <location>
        <begin position="15"/>
        <end position="116"/>
    </location>
</feature>
<protein>
    <submittedName>
        <fullName evidence="9">LPS O-antigen length regulator</fullName>
    </submittedName>
</protein>
<feature type="domain" description="Tyrosine-protein kinase G-rich" evidence="8">
    <location>
        <begin position="245"/>
        <end position="307"/>
    </location>
</feature>
<dbReference type="GO" id="GO:0005886">
    <property type="term" value="C:plasma membrane"/>
    <property type="evidence" value="ECO:0007669"/>
    <property type="project" value="UniProtKB-SubCell"/>
</dbReference>
<dbReference type="GO" id="GO:0004713">
    <property type="term" value="F:protein tyrosine kinase activity"/>
    <property type="evidence" value="ECO:0007669"/>
    <property type="project" value="TreeGrafter"/>
</dbReference>
<evidence type="ECO:0000259" key="7">
    <source>
        <dbReference type="Pfam" id="PF02706"/>
    </source>
</evidence>
<dbReference type="PANTHER" id="PTHR32309:SF13">
    <property type="entry name" value="FERRIC ENTEROBACTIN TRANSPORT PROTEIN FEPE"/>
    <property type="match status" value="1"/>
</dbReference>
<keyword evidence="4 6" id="KW-1133">Transmembrane helix</keyword>
<dbReference type="Proteomes" id="UP000234845">
    <property type="component" value="Unassembled WGS sequence"/>
</dbReference>
<evidence type="ECO:0000259" key="8">
    <source>
        <dbReference type="Pfam" id="PF13807"/>
    </source>
</evidence>
<accession>A0A2N5XZC8</accession>
<feature type="transmembrane region" description="Helical" evidence="6">
    <location>
        <begin position="285"/>
        <end position="305"/>
    </location>
</feature>
<dbReference type="AlphaFoldDB" id="A0A2N5XZC8"/>
<evidence type="ECO:0000313" key="9">
    <source>
        <dbReference type="EMBL" id="PLW81495.1"/>
    </source>
</evidence>
<evidence type="ECO:0000256" key="6">
    <source>
        <dbReference type="SAM" id="Phobius"/>
    </source>
</evidence>
<evidence type="ECO:0000313" key="10">
    <source>
        <dbReference type="Proteomes" id="UP000234845"/>
    </source>
</evidence>
<name>A0A2N5XZC8_9GAMM</name>
<evidence type="ECO:0000256" key="1">
    <source>
        <dbReference type="ARBA" id="ARBA00004651"/>
    </source>
</evidence>
<evidence type="ECO:0000256" key="4">
    <source>
        <dbReference type="ARBA" id="ARBA00022989"/>
    </source>
</evidence>
<dbReference type="PANTHER" id="PTHR32309">
    <property type="entry name" value="TYROSINE-PROTEIN KINASE"/>
    <property type="match status" value="1"/>
</dbReference>
<gene>
    <name evidence="9" type="ORF">CWI75_15775</name>
</gene>
<dbReference type="Pfam" id="PF13807">
    <property type="entry name" value="GNVR"/>
    <property type="match status" value="1"/>
</dbReference>